<keyword evidence="3" id="KW-1185">Reference proteome</keyword>
<evidence type="ECO:0008006" key="4">
    <source>
        <dbReference type="Google" id="ProtNLM"/>
    </source>
</evidence>
<comment type="caution">
    <text evidence="2">The sequence shown here is derived from an EMBL/GenBank/DDBJ whole genome shotgun (WGS) entry which is preliminary data.</text>
</comment>
<reference evidence="2" key="1">
    <citation type="submission" date="2020-05" db="EMBL/GenBank/DDBJ databases">
        <title>WGS assembly of Panicum virgatum.</title>
        <authorList>
            <person name="Lovell J.T."/>
            <person name="Jenkins J."/>
            <person name="Shu S."/>
            <person name="Juenger T.E."/>
            <person name="Schmutz J."/>
        </authorList>
    </citation>
    <scope>NUCLEOTIDE SEQUENCE</scope>
    <source>
        <strain evidence="2">AP13</strain>
    </source>
</reference>
<evidence type="ECO:0000313" key="2">
    <source>
        <dbReference type="EMBL" id="KAG2560691.1"/>
    </source>
</evidence>
<organism evidence="2 3">
    <name type="scientific">Panicum virgatum</name>
    <name type="common">Blackwell switchgrass</name>
    <dbReference type="NCBI Taxonomy" id="38727"/>
    <lineage>
        <taxon>Eukaryota</taxon>
        <taxon>Viridiplantae</taxon>
        <taxon>Streptophyta</taxon>
        <taxon>Embryophyta</taxon>
        <taxon>Tracheophyta</taxon>
        <taxon>Spermatophyta</taxon>
        <taxon>Magnoliopsida</taxon>
        <taxon>Liliopsida</taxon>
        <taxon>Poales</taxon>
        <taxon>Poaceae</taxon>
        <taxon>PACMAD clade</taxon>
        <taxon>Panicoideae</taxon>
        <taxon>Panicodae</taxon>
        <taxon>Paniceae</taxon>
        <taxon>Panicinae</taxon>
        <taxon>Panicum</taxon>
        <taxon>Panicum sect. Hiantes</taxon>
    </lineage>
</organism>
<evidence type="ECO:0000256" key="1">
    <source>
        <dbReference type="SAM" id="MobiDB-lite"/>
    </source>
</evidence>
<dbReference type="Proteomes" id="UP000823388">
    <property type="component" value="Chromosome 8K"/>
</dbReference>
<name>A0A8T0PEZ7_PANVG</name>
<accession>A0A8T0PEZ7</accession>
<proteinExistence type="predicted"/>
<protein>
    <recommendedName>
        <fullName evidence="4">RNase H type-1 domain-containing protein</fullName>
    </recommendedName>
</protein>
<gene>
    <name evidence="2" type="ORF">PVAP13_8KG093700</name>
</gene>
<evidence type="ECO:0000313" key="3">
    <source>
        <dbReference type="Proteomes" id="UP000823388"/>
    </source>
</evidence>
<feature type="region of interest" description="Disordered" evidence="1">
    <location>
        <begin position="89"/>
        <end position="112"/>
    </location>
</feature>
<feature type="non-terminal residue" evidence="2">
    <location>
        <position position="1"/>
    </location>
</feature>
<dbReference type="AlphaFoldDB" id="A0A8T0PEZ7"/>
<dbReference type="EMBL" id="CM029051">
    <property type="protein sequence ID" value="KAG2560691.1"/>
    <property type="molecule type" value="Genomic_DNA"/>
</dbReference>
<sequence length="131" mass="14779">GGHCFLKCKYVKACWRAMNFEDTRLNLCSLSDAKQVADCILSQKEEKKLMIIGLLWSWWDARNKANVGEQLRSTDEVLWKACLANMHTETEPGRDAAPVSRGPERRWDPPPGGVWKINIDGAFCEANKKGA</sequence>